<dbReference type="EMBL" id="JAGMUV010000005">
    <property type="protein sequence ID" value="KAH7156758.1"/>
    <property type="molecule type" value="Genomic_DNA"/>
</dbReference>
<evidence type="ECO:0000256" key="1">
    <source>
        <dbReference type="ARBA" id="ARBA00005869"/>
    </source>
</evidence>
<dbReference type="Pfam" id="PF01619">
    <property type="entry name" value="Pro_dh"/>
    <property type="match status" value="1"/>
</dbReference>
<dbReference type="SUPFAM" id="SSF51730">
    <property type="entry name" value="FAD-linked oxidoreductase"/>
    <property type="match status" value="1"/>
</dbReference>
<dbReference type="GO" id="GO:0010133">
    <property type="term" value="P:L-proline catabolic process to L-glutamate"/>
    <property type="evidence" value="ECO:0007669"/>
    <property type="project" value="TreeGrafter"/>
</dbReference>
<evidence type="ECO:0000256" key="5">
    <source>
        <dbReference type="RuleBase" id="RU364054"/>
    </source>
</evidence>
<evidence type="ECO:0000256" key="3">
    <source>
        <dbReference type="ARBA" id="ARBA00023002"/>
    </source>
</evidence>
<reference evidence="8" key="1">
    <citation type="journal article" date="2021" name="Nat. Commun.">
        <title>Genetic determinants of endophytism in the Arabidopsis root mycobiome.</title>
        <authorList>
            <person name="Mesny F."/>
            <person name="Miyauchi S."/>
            <person name="Thiergart T."/>
            <person name="Pickel B."/>
            <person name="Atanasova L."/>
            <person name="Karlsson M."/>
            <person name="Huettel B."/>
            <person name="Barry K.W."/>
            <person name="Haridas S."/>
            <person name="Chen C."/>
            <person name="Bauer D."/>
            <person name="Andreopoulos W."/>
            <person name="Pangilinan J."/>
            <person name="LaButti K."/>
            <person name="Riley R."/>
            <person name="Lipzen A."/>
            <person name="Clum A."/>
            <person name="Drula E."/>
            <person name="Henrissat B."/>
            <person name="Kohler A."/>
            <person name="Grigoriev I.V."/>
            <person name="Martin F.M."/>
            <person name="Hacquard S."/>
        </authorList>
    </citation>
    <scope>NUCLEOTIDE SEQUENCE</scope>
    <source>
        <strain evidence="8">MPI-CAGE-AT-0147</strain>
    </source>
</reference>
<name>A0A9P9F7B9_9HYPO</name>
<dbReference type="PANTHER" id="PTHR13914:SF30">
    <property type="entry name" value="PROLINE DEHYDROGENASE"/>
    <property type="match status" value="1"/>
</dbReference>
<feature type="domain" description="Proline dehydrogenase" evidence="7">
    <location>
        <begin position="149"/>
        <end position="470"/>
    </location>
</feature>
<feature type="region of interest" description="Disordered" evidence="6">
    <location>
        <begin position="41"/>
        <end position="70"/>
    </location>
</feature>
<dbReference type="OrthoDB" id="5464at2759"/>
<protein>
    <recommendedName>
        <fullName evidence="2 5">Proline dehydrogenase</fullName>
        <ecNumber evidence="2 5">1.5.5.2</ecNumber>
    </recommendedName>
</protein>
<gene>
    <name evidence="8" type="ORF">EDB81DRAFT_399016</name>
</gene>
<evidence type="ECO:0000256" key="4">
    <source>
        <dbReference type="ARBA" id="ARBA00023062"/>
    </source>
</evidence>
<keyword evidence="5" id="KW-0274">FAD</keyword>
<comment type="cofactor">
    <cofactor evidence="5">
        <name>FAD</name>
        <dbReference type="ChEBI" id="CHEBI:57692"/>
    </cofactor>
</comment>
<evidence type="ECO:0000256" key="6">
    <source>
        <dbReference type="SAM" id="MobiDB-lite"/>
    </source>
</evidence>
<dbReference type="GO" id="GO:0071949">
    <property type="term" value="F:FAD binding"/>
    <property type="evidence" value="ECO:0007669"/>
    <property type="project" value="TreeGrafter"/>
</dbReference>
<dbReference type="InterPro" id="IPR029041">
    <property type="entry name" value="FAD-linked_oxidoreductase-like"/>
</dbReference>
<feature type="compositionally biased region" description="Basic residues" evidence="6">
    <location>
        <begin position="41"/>
        <end position="50"/>
    </location>
</feature>
<dbReference type="AlphaFoldDB" id="A0A9P9F7B9"/>
<dbReference type="InterPro" id="IPR002872">
    <property type="entry name" value="Proline_DH_dom"/>
</dbReference>
<comment type="function">
    <text evidence="5">Converts proline to delta-1-pyrroline-5-carboxylate.</text>
</comment>
<comment type="catalytic activity">
    <reaction evidence="5">
        <text>L-proline + a quinone = (S)-1-pyrroline-5-carboxylate + a quinol + H(+)</text>
        <dbReference type="Rhea" id="RHEA:23784"/>
        <dbReference type="ChEBI" id="CHEBI:15378"/>
        <dbReference type="ChEBI" id="CHEBI:17388"/>
        <dbReference type="ChEBI" id="CHEBI:24646"/>
        <dbReference type="ChEBI" id="CHEBI:60039"/>
        <dbReference type="ChEBI" id="CHEBI:132124"/>
        <dbReference type="EC" id="1.5.5.2"/>
    </reaction>
</comment>
<dbReference type="GO" id="GO:0004657">
    <property type="term" value="F:proline dehydrogenase activity"/>
    <property type="evidence" value="ECO:0007669"/>
    <property type="project" value="UniProtKB-EC"/>
</dbReference>
<evidence type="ECO:0000313" key="8">
    <source>
        <dbReference type="EMBL" id="KAH7156758.1"/>
    </source>
</evidence>
<dbReference type="Gene3D" id="3.20.20.220">
    <property type="match status" value="1"/>
</dbReference>
<comment type="caution">
    <text evidence="8">The sequence shown here is derived from an EMBL/GenBank/DDBJ whole genome shotgun (WGS) entry which is preliminary data.</text>
</comment>
<evidence type="ECO:0000259" key="7">
    <source>
        <dbReference type="Pfam" id="PF01619"/>
    </source>
</evidence>
<organism evidence="8 9">
    <name type="scientific">Dactylonectria macrodidyma</name>
    <dbReference type="NCBI Taxonomy" id="307937"/>
    <lineage>
        <taxon>Eukaryota</taxon>
        <taxon>Fungi</taxon>
        <taxon>Dikarya</taxon>
        <taxon>Ascomycota</taxon>
        <taxon>Pezizomycotina</taxon>
        <taxon>Sordariomycetes</taxon>
        <taxon>Hypocreomycetidae</taxon>
        <taxon>Hypocreales</taxon>
        <taxon>Nectriaceae</taxon>
        <taxon>Dactylonectria</taxon>
    </lineage>
</organism>
<keyword evidence="3 5" id="KW-0560">Oxidoreductase</keyword>
<evidence type="ECO:0000256" key="2">
    <source>
        <dbReference type="ARBA" id="ARBA00012695"/>
    </source>
</evidence>
<proteinExistence type="inferred from homology"/>
<dbReference type="EC" id="1.5.5.2" evidence="2 5"/>
<dbReference type="Proteomes" id="UP000738349">
    <property type="component" value="Unassembled WGS sequence"/>
</dbReference>
<dbReference type="GO" id="GO:0005739">
    <property type="term" value="C:mitochondrion"/>
    <property type="evidence" value="ECO:0007669"/>
    <property type="project" value="TreeGrafter"/>
</dbReference>
<sequence length="491" mass="53829">MSLARSRGTCRPLRWAASPYTILDTPASSISIHRLRPRLASTSHRRIHSSQKRDSTIADVPVPDPLPPSMGSSRAPLSVLSLTMILRSLATTVVSSSPVLLPPSLRIMALLANSSNPVLNPDRNPLLRFFLKKTFYAQFCAGENAPEVRQTIAGLKNIGFTGVILCYAKEVVLTSAQAKSLGDPTKETREAIDNEILPWAEGTLETVRLVQPGDYVALKFTGAGSLALGQLKARLPATPTLYKCIDDICQLAQQRGVRLLFDAEQDMLQDGIDDWTIEFARKYNSGVNDPVIYGTYQAYKKCAPAVLSDHLALAQKDGFSLGVKLVRGAYLGSDPRHLFHDTKEDTDECYDKLAASVLTRQWSSSVKGEGEYPPSSLMIASHNAESVRRARAICDAGAAKSHVSFAQLQGMADEVSCELVEAGQAAREDKSRNAPTLPAYKYLVWGTTGECMKYLLRRAQENKDAVQRTRDSRDAMWSELVRRCKSVVGLA</sequence>
<dbReference type="InterPro" id="IPR015659">
    <property type="entry name" value="Proline_oxidase"/>
</dbReference>
<accession>A0A9P9F7B9</accession>
<comment type="similarity">
    <text evidence="1 5">Belongs to the proline oxidase family.</text>
</comment>
<keyword evidence="4 5" id="KW-0642">Proline metabolism</keyword>
<keyword evidence="9" id="KW-1185">Reference proteome</keyword>
<evidence type="ECO:0000313" key="9">
    <source>
        <dbReference type="Proteomes" id="UP000738349"/>
    </source>
</evidence>
<dbReference type="PANTHER" id="PTHR13914">
    <property type="entry name" value="PROLINE OXIDASE"/>
    <property type="match status" value="1"/>
</dbReference>
<keyword evidence="5" id="KW-0285">Flavoprotein</keyword>